<dbReference type="Proteomes" id="UP000054560">
    <property type="component" value="Unassembled WGS sequence"/>
</dbReference>
<proteinExistence type="predicted"/>
<sequence length="90" mass="9928">MSSTRTFSLARVLTRTRTQPSIKAIRASQLSIRSKLHTTGVLQNQAAYEEALAKSDNKRGKSRKPPNKVEATENTTKNVESVENETLANA</sequence>
<name>A0A0L0G5L0_9EUKA</name>
<feature type="region of interest" description="Disordered" evidence="1">
    <location>
        <begin position="52"/>
        <end position="90"/>
    </location>
</feature>
<dbReference type="GeneID" id="25903980"/>
<keyword evidence="3" id="KW-1185">Reference proteome</keyword>
<feature type="compositionally biased region" description="Polar residues" evidence="1">
    <location>
        <begin position="72"/>
        <end position="90"/>
    </location>
</feature>
<dbReference type="EMBL" id="KQ241773">
    <property type="protein sequence ID" value="KNC84315.1"/>
    <property type="molecule type" value="Genomic_DNA"/>
</dbReference>
<reference evidence="2 3" key="1">
    <citation type="submission" date="2011-02" db="EMBL/GenBank/DDBJ databases">
        <title>The Genome Sequence of Sphaeroforma arctica JP610.</title>
        <authorList>
            <consortium name="The Broad Institute Genome Sequencing Platform"/>
            <person name="Russ C."/>
            <person name="Cuomo C."/>
            <person name="Young S.K."/>
            <person name="Zeng Q."/>
            <person name="Gargeya S."/>
            <person name="Alvarado L."/>
            <person name="Berlin A."/>
            <person name="Chapman S.B."/>
            <person name="Chen Z."/>
            <person name="Freedman E."/>
            <person name="Gellesch M."/>
            <person name="Goldberg J."/>
            <person name="Griggs A."/>
            <person name="Gujja S."/>
            <person name="Heilman E."/>
            <person name="Heiman D."/>
            <person name="Howarth C."/>
            <person name="Mehta T."/>
            <person name="Neiman D."/>
            <person name="Pearson M."/>
            <person name="Roberts A."/>
            <person name="Saif S."/>
            <person name="Shea T."/>
            <person name="Shenoy N."/>
            <person name="Sisk P."/>
            <person name="Stolte C."/>
            <person name="Sykes S."/>
            <person name="White J."/>
            <person name="Yandava C."/>
            <person name="Burger G."/>
            <person name="Gray M.W."/>
            <person name="Holland P.W.H."/>
            <person name="King N."/>
            <person name="Lang F.B.F."/>
            <person name="Roger A.J."/>
            <person name="Ruiz-Trillo I."/>
            <person name="Haas B."/>
            <person name="Nusbaum C."/>
            <person name="Birren B."/>
        </authorList>
    </citation>
    <scope>NUCLEOTIDE SEQUENCE [LARGE SCALE GENOMIC DNA]</scope>
    <source>
        <strain evidence="2 3">JP610</strain>
    </source>
</reference>
<gene>
    <name evidence="2" type="ORF">SARC_03476</name>
</gene>
<evidence type="ECO:0000256" key="1">
    <source>
        <dbReference type="SAM" id="MobiDB-lite"/>
    </source>
</evidence>
<dbReference type="RefSeq" id="XP_014158217.1">
    <property type="nucleotide sequence ID" value="XM_014302742.1"/>
</dbReference>
<accession>A0A0L0G5L0</accession>
<evidence type="ECO:0000313" key="3">
    <source>
        <dbReference type="Proteomes" id="UP000054560"/>
    </source>
</evidence>
<evidence type="ECO:0000313" key="2">
    <source>
        <dbReference type="EMBL" id="KNC84315.1"/>
    </source>
</evidence>
<organism evidence="2 3">
    <name type="scientific">Sphaeroforma arctica JP610</name>
    <dbReference type="NCBI Taxonomy" id="667725"/>
    <lineage>
        <taxon>Eukaryota</taxon>
        <taxon>Ichthyosporea</taxon>
        <taxon>Ichthyophonida</taxon>
        <taxon>Sphaeroforma</taxon>
    </lineage>
</organism>
<protein>
    <submittedName>
        <fullName evidence="2">Uncharacterized protein</fullName>
    </submittedName>
</protein>
<dbReference type="AlphaFoldDB" id="A0A0L0G5L0"/>